<evidence type="ECO:0000256" key="2">
    <source>
        <dbReference type="ARBA" id="ARBA00022840"/>
    </source>
</evidence>
<dbReference type="CDD" id="cd02038">
    <property type="entry name" value="FlhG-like"/>
    <property type="match status" value="1"/>
</dbReference>
<dbReference type="AlphaFoldDB" id="A0A317MWJ1"/>
<evidence type="ECO:0000313" key="4">
    <source>
        <dbReference type="EMBL" id="PWV63266.1"/>
    </source>
</evidence>
<feature type="domain" description="AAA" evidence="3">
    <location>
        <begin position="25"/>
        <end position="180"/>
    </location>
</feature>
<dbReference type="InterPro" id="IPR027417">
    <property type="entry name" value="P-loop_NTPase"/>
</dbReference>
<dbReference type="GO" id="GO:0005829">
    <property type="term" value="C:cytosol"/>
    <property type="evidence" value="ECO:0007669"/>
    <property type="project" value="TreeGrafter"/>
</dbReference>
<dbReference type="GO" id="GO:0051782">
    <property type="term" value="P:negative regulation of cell division"/>
    <property type="evidence" value="ECO:0007669"/>
    <property type="project" value="TreeGrafter"/>
</dbReference>
<dbReference type="PANTHER" id="PTHR43384:SF4">
    <property type="entry name" value="CELLULOSE BIOSYNTHESIS PROTEIN BCSQ-RELATED"/>
    <property type="match status" value="1"/>
</dbReference>
<name>A0A317MWJ1_9GAMM</name>
<protein>
    <submittedName>
        <fullName evidence="4">Flagellar biosynthesis protein FlhG</fullName>
    </submittedName>
</protein>
<dbReference type="GO" id="GO:0016887">
    <property type="term" value="F:ATP hydrolysis activity"/>
    <property type="evidence" value="ECO:0007669"/>
    <property type="project" value="TreeGrafter"/>
</dbReference>
<dbReference type="InterPro" id="IPR033875">
    <property type="entry name" value="FlhG"/>
</dbReference>
<dbReference type="EMBL" id="QGTJ01000003">
    <property type="protein sequence ID" value="PWV63266.1"/>
    <property type="molecule type" value="Genomic_DNA"/>
</dbReference>
<keyword evidence="4" id="KW-0966">Cell projection</keyword>
<dbReference type="GO" id="GO:0009898">
    <property type="term" value="C:cytoplasmic side of plasma membrane"/>
    <property type="evidence" value="ECO:0007669"/>
    <property type="project" value="TreeGrafter"/>
</dbReference>
<proteinExistence type="predicted"/>
<comment type="caution">
    <text evidence="4">The sequence shown here is derived from an EMBL/GenBank/DDBJ whole genome shotgun (WGS) entry which is preliminary data.</text>
</comment>
<dbReference type="Gene3D" id="3.40.50.300">
    <property type="entry name" value="P-loop containing nucleotide triphosphate hydrolases"/>
    <property type="match status" value="1"/>
</dbReference>
<dbReference type="RefSeq" id="WP_281279381.1">
    <property type="nucleotide sequence ID" value="NZ_QGTJ01000003.1"/>
</dbReference>
<organism evidence="4 5">
    <name type="scientific">Plasticicumulans acidivorans</name>
    <dbReference type="NCBI Taxonomy" id="886464"/>
    <lineage>
        <taxon>Bacteria</taxon>
        <taxon>Pseudomonadati</taxon>
        <taxon>Pseudomonadota</taxon>
        <taxon>Gammaproteobacteria</taxon>
        <taxon>Candidatus Competibacteraceae</taxon>
        <taxon>Plasticicumulans</taxon>
    </lineage>
</organism>
<dbReference type="PIRSF" id="PIRSF003092">
    <property type="entry name" value="MinD"/>
    <property type="match status" value="1"/>
</dbReference>
<sequence>MPASDMAASDQAAGLRSLARPSPVRVICVASGKGGVGKTNTSINLAVAMAQARKRVLLLDADLGLANIDVLLGLHPVWNLSHVLAGERTLEEILLTGPHDVRIVPASSGVKRMAELSPAEHAGVISAFSELSDAFDVLLVDCAAGISDSVITFARASQEIIVVVCNEPASLTDAYALIKLLSRDFGVDRFHVLANRVAGHREGRELFEKLLKVTDRFLDVTLDYFGGVPEDPQLKRAVQMQQSVVEAFPGSRAAVAFQRLAETIERWPLPAGPSGHLQFFLERLLGSGER</sequence>
<evidence type="ECO:0000259" key="3">
    <source>
        <dbReference type="Pfam" id="PF13614"/>
    </source>
</evidence>
<dbReference type="InterPro" id="IPR025501">
    <property type="entry name" value="MinD_FleN"/>
</dbReference>
<keyword evidence="2" id="KW-0067">ATP-binding</keyword>
<accession>A0A317MWJ1</accession>
<evidence type="ECO:0000313" key="5">
    <source>
        <dbReference type="Proteomes" id="UP000246569"/>
    </source>
</evidence>
<dbReference type="GO" id="GO:0005524">
    <property type="term" value="F:ATP binding"/>
    <property type="evidence" value="ECO:0007669"/>
    <property type="project" value="UniProtKB-KW"/>
</dbReference>
<reference evidence="4 5" key="1">
    <citation type="submission" date="2018-05" db="EMBL/GenBank/DDBJ databases">
        <title>Genomic Encyclopedia of Type Strains, Phase IV (KMG-IV): sequencing the most valuable type-strain genomes for metagenomic binning, comparative biology and taxonomic classification.</title>
        <authorList>
            <person name="Goeker M."/>
        </authorList>
    </citation>
    <scope>NUCLEOTIDE SEQUENCE [LARGE SCALE GENOMIC DNA]</scope>
    <source>
        <strain evidence="4 5">DSM 23606</strain>
    </source>
</reference>
<dbReference type="Proteomes" id="UP000246569">
    <property type="component" value="Unassembled WGS sequence"/>
</dbReference>
<keyword evidence="4" id="KW-0969">Cilium</keyword>
<keyword evidence="5" id="KW-1185">Reference proteome</keyword>
<gene>
    <name evidence="4" type="ORF">C7443_103191</name>
</gene>
<dbReference type="InterPro" id="IPR025669">
    <property type="entry name" value="AAA_dom"/>
</dbReference>
<evidence type="ECO:0000256" key="1">
    <source>
        <dbReference type="ARBA" id="ARBA00022741"/>
    </source>
</evidence>
<keyword evidence="1" id="KW-0547">Nucleotide-binding</keyword>
<dbReference type="Pfam" id="PF13614">
    <property type="entry name" value="AAA_31"/>
    <property type="match status" value="1"/>
</dbReference>
<dbReference type="PANTHER" id="PTHR43384">
    <property type="entry name" value="SEPTUM SITE-DETERMINING PROTEIN MIND HOMOLOG, CHLOROPLASTIC-RELATED"/>
    <property type="match status" value="1"/>
</dbReference>
<dbReference type="SUPFAM" id="SSF52540">
    <property type="entry name" value="P-loop containing nucleoside triphosphate hydrolases"/>
    <property type="match status" value="1"/>
</dbReference>
<keyword evidence="4" id="KW-0282">Flagellum</keyword>
<dbReference type="InterPro" id="IPR050625">
    <property type="entry name" value="ParA/MinD_ATPase"/>
</dbReference>